<dbReference type="Proteomes" id="UP000093592">
    <property type="component" value="Unassembled WGS sequence"/>
</dbReference>
<dbReference type="PRINTS" id="PR00359">
    <property type="entry name" value="BP450"/>
</dbReference>
<evidence type="ECO:0000256" key="8">
    <source>
        <dbReference type="SAM" id="Phobius"/>
    </source>
</evidence>
<accession>A0A1A2ZWL6</accession>
<dbReference type="Pfam" id="PF00067">
    <property type="entry name" value="p450"/>
    <property type="match status" value="1"/>
</dbReference>
<keyword evidence="8" id="KW-1133">Transmembrane helix</keyword>
<keyword evidence="2 7" id="KW-0349">Heme</keyword>
<keyword evidence="8" id="KW-0472">Membrane</keyword>
<dbReference type="PROSITE" id="PS00086">
    <property type="entry name" value="CYTOCHROME_P450"/>
    <property type="match status" value="1"/>
</dbReference>
<dbReference type="InterPro" id="IPR017972">
    <property type="entry name" value="Cyt_P450_CS"/>
</dbReference>
<dbReference type="AlphaFoldDB" id="A0A1A2ZWL6"/>
<dbReference type="RefSeq" id="WP_065012583.1">
    <property type="nucleotide sequence ID" value="NZ_LZKJ01000008.1"/>
</dbReference>
<dbReference type="PANTHER" id="PTHR46696:SF6">
    <property type="entry name" value="P450, PUTATIVE (EUROFUNG)-RELATED"/>
    <property type="match status" value="1"/>
</dbReference>
<keyword evidence="8" id="KW-0812">Transmembrane</keyword>
<dbReference type="GO" id="GO:0016705">
    <property type="term" value="F:oxidoreductase activity, acting on paired donors, with incorporation or reduction of molecular oxygen"/>
    <property type="evidence" value="ECO:0007669"/>
    <property type="project" value="InterPro"/>
</dbReference>
<keyword evidence="6 7" id="KW-0503">Monooxygenase</keyword>
<proteinExistence type="inferred from homology"/>
<evidence type="ECO:0000256" key="4">
    <source>
        <dbReference type="ARBA" id="ARBA00023002"/>
    </source>
</evidence>
<keyword evidence="4 7" id="KW-0560">Oxidoreductase</keyword>
<dbReference type="SUPFAM" id="SSF48264">
    <property type="entry name" value="Cytochrome P450"/>
    <property type="match status" value="1"/>
</dbReference>
<dbReference type="InterPro" id="IPR036396">
    <property type="entry name" value="Cyt_P450_sf"/>
</dbReference>
<dbReference type="EMBL" id="LZKJ01000008">
    <property type="protein sequence ID" value="OBI53466.1"/>
    <property type="molecule type" value="Genomic_DNA"/>
</dbReference>
<evidence type="ECO:0000256" key="5">
    <source>
        <dbReference type="ARBA" id="ARBA00023004"/>
    </source>
</evidence>
<evidence type="ECO:0008006" key="11">
    <source>
        <dbReference type="Google" id="ProtNLM"/>
    </source>
</evidence>
<dbReference type="Gene3D" id="1.10.630.10">
    <property type="entry name" value="Cytochrome P450"/>
    <property type="match status" value="1"/>
</dbReference>
<organism evidence="9 10">
    <name type="scientific">Mycobacterium kyorinense</name>
    <dbReference type="NCBI Taxonomy" id="487514"/>
    <lineage>
        <taxon>Bacteria</taxon>
        <taxon>Bacillati</taxon>
        <taxon>Actinomycetota</taxon>
        <taxon>Actinomycetes</taxon>
        <taxon>Mycobacteriales</taxon>
        <taxon>Mycobacteriaceae</taxon>
        <taxon>Mycobacterium</taxon>
    </lineage>
</organism>
<dbReference type="InterPro" id="IPR002397">
    <property type="entry name" value="Cyt_P450_B"/>
</dbReference>
<evidence type="ECO:0000256" key="1">
    <source>
        <dbReference type="ARBA" id="ARBA00010617"/>
    </source>
</evidence>
<protein>
    <recommendedName>
        <fullName evidence="11">Cytochrome</fullName>
    </recommendedName>
</protein>
<keyword evidence="3 7" id="KW-0479">Metal-binding</keyword>
<sequence>MTLEARNREWAALPANADAAGAVVVDDGIRLVTRDAITAALNDPRLIQRTRERGVFASSMKIPWLLAMPPGQQHSRVRRKVNPLFAKPALVPLEPLLRRRACELINSIAGRGGCDGAAIARAFSVSSILAWMGLDREGPRLQRELSQCVTAARESELDGALRAAMPLVDSIDRALIEEQGRPRPGLRWLATGDNAMTFAEVRGLYLLLLVAGIDTLAAAATFTLWNLAKPEFRDLLKQDPVQVSPFVEEVIRTSGSVPYTDRQAAEPVVVAGHRLNTDDRIYAELGAINHLDGDQIKIADGRVIRHAHLGFGIGPHRCLGAHLARLALTVLVEEWLHRFPDFEARPEPTFVRWPADGFDPLPLRWSP</sequence>
<dbReference type="OrthoDB" id="3599725at2"/>
<gene>
    <name evidence="9" type="ORF">A5707_11375</name>
</gene>
<dbReference type="GO" id="GO:0005506">
    <property type="term" value="F:iron ion binding"/>
    <property type="evidence" value="ECO:0007669"/>
    <property type="project" value="InterPro"/>
</dbReference>
<evidence type="ECO:0000256" key="6">
    <source>
        <dbReference type="ARBA" id="ARBA00023033"/>
    </source>
</evidence>
<feature type="transmembrane region" description="Helical" evidence="8">
    <location>
        <begin position="204"/>
        <end position="228"/>
    </location>
</feature>
<evidence type="ECO:0000256" key="7">
    <source>
        <dbReference type="RuleBase" id="RU000461"/>
    </source>
</evidence>
<evidence type="ECO:0000256" key="2">
    <source>
        <dbReference type="ARBA" id="ARBA00022617"/>
    </source>
</evidence>
<reference evidence="10" key="1">
    <citation type="submission" date="2016-06" db="EMBL/GenBank/DDBJ databases">
        <authorList>
            <person name="Sutton G."/>
            <person name="Brinkac L."/>
            <person name="Sanka R."/>
            <person name="Adams M."/>
            <person name="Lau E."/>
            <person name="Sam S."/>
            <person name="Sreng N."/>
            <person name="Him V."/>
            <person name="Kerleguer A."/>
            <person name="Cheng S."/>
        </authorList>
    </citation>
    <scope>NUCLEOTIDE SEQUENCE [LARGE SCALE GENOMIC DNA]</scope>
    <source>
        <strain evidence="10">E861</strain>
    </source>
</reference>
<name>A0A1A2ZWL6_9MYCO</name>
<dbReference type="InterPro" id="IPR001128">
    <property type="entry name" value="Cyt_P450"/>
</dbReference>
<evidence type="ECO:0000256" key="3">
    <source>
        <dbReference type="ARBA" id="ARBA00022723"/>
    </source>
</evidence>
<evidence type="ECO:0000313" key="9">
    <source>
        <dbReference type="EMBL" id="OBI53466.1"/>
    </source>
</evidence>
<comment type="caution">
    <text evidence="9">The sequence shown here is derived from an EMBL/GenBank/DDBJ whole genome shotgun (WGS) entry which is preliminary data.</text>
</comment>
<dbReference type="GO" id="GO:0020037">
    <property type="term" value="F:heme binding"/>
    <property type="evidence" value="ECO:0007669"/>
    <property type="project" value="InterPro"/>
</dbReference>
<dbReference type="GO" id="GO:0004497">
    <property type="term" value="F:monooxygenase activity"/>
    <property type="evidence" value="ECO:0007669"/>
    <property type="project" value="UniProtKB-KW"/>
</dbReference>
<dbReference type="PANTHER" id="PTHR46696">
    <property type="entry name" value="P450, PUTATIVE (EUROFUNG)-RELATED"/>
    <property type="match status" value="1"/>
</dbReference>
<comment type="similarity">
    <text evidence="1 7">Belongs to the cytochrome P450 family.</text>
</comment>
<evidence type="ECO:0000313" key="10">
    <source>
        <dbReference type="Proteomes" id="UP000093592"/>
    </source>
</evidence>
<keyword evidence="5 7" id="KW-0408">Iron</keyword>